<keyword evidence="1" id="KW-0560">Oxidoreductase</keyword>
<dbReference type="InterPro" id="IPR006076">
    <property type="entry name" value="FAD-dep_OxRdtase"/>
</dbReference>
<dbReference type="Gene3D" id="3.50.50.60">
    <property type="entry name" value="FAD/NAD(P)-binding domain"/>
    <property type="match status" value="1"/>
</dbReference>
<protein>
    <submittedName>
        <fullName evidence="4">FAD-binding oxidoreductase</fullName>
    </submittedName>
</protein>
<feature type="region of interest" description="Disordered" evidence="2">
    <location>
        <begin position="1"/>
        <end position="30"/>
    </location>
</feature>
<evidence type="ECO:0000256" key="2">
    <source>
        <dbReference type="SAM" id="MobiDB-lite"/>
    </source>
</evidence>
<dbReference type="SUPFAM" id="SSF51905">
    <property type="entry name" value="FAD/NAD(P)-binding domain"/>
    <property type="match status" value="1"/>
</dbReference>
<evidence type="ECO:0000313" key="4">
    <source>
        <dbReference type="EMBL" id="MBK0401120.1"/>
    </source>
</evidence>
<dbReference type="Gene3D" id="3.30.9.10">
    <property type="entry name" value="D-Amino Acid Oxidase, subunit A, domain 2"/>
    <property type="match status" value="1"/>
</dbReference>
<name>A0A8J7SJQ2_9RHOB</name>
<dbReference type="GO" id="GO:0016491">
    <property type="term" value="F:oxidoreductase activity"/>
    <property type="evidence" value="ECO:0007669"/>
    <property type="project" value="UniProtKB-KW"/>
</dbReference>
<dbReference type="EMBL" id="JAEHHL010000015">
    <property type="protein sequence ID" value="MBK0401120.1"/>
    <property type="molecule type" value="Genomic_DNA"/>
</dbReference>
<dbReference type="GO" id="GO:0005737">
    <property type="term" value="C:cytoplasm"/>
    <property type="evidence" value="ECO:0007669"/>
    <property type="project" value="TreeGrafter"/>
</dbReference>
<feature type="domain" description="FAD dependent oxidoreductase" evidence="3">
    <location>
        <begin position="33"/>
        <end position="388"/>
    </location>
</feature>
<dbReference type="InterPro" id="IPR036188">
    <property type="entry name" value="FAD/NAD-bd_sf"/>
</dbReference>
<evidence type="ECO:0000313" key="5">
    <source>
        <dbReference type="Proteomes" id="UP000655420"/>
    </source>
</evidence>
<keyword evidence="5" id="KW-1185">Reference proteome</keyword>
<dbReference type="PANTHER" id="PTHR13847">
    <property type="entry name" value="SARCOSINE DEHYDROGENASE-RELATED"/>
    <property type="match status" value="1"/>
</dbReference>
<dbReference type="Pfam" id="PF01266">
    <property type="entry name" value="DAO"/>
    <property type="match status" value="1"/>
</dbReference>
<dbReference type="Proteomes" id="UP000655420">
    <property type="component" value="Unassembled WGS sequence"/>
</dbReference>
<evidence type="ECO:0000256" key="1">
    <source>
        <dbReference type="ARBA" id="ARBA00023002"/>
    </source>
</evidence>
<comment type="caution">
    <text evidence="4">The sequence shown here is derived from an EMBL/GenBank/DDBJ whole genome shotgun (WGS) entry which is preliminary data.</text>
</comment>
<dbReference type="PANTHER" id="PTHR13847:SF281">
    <property type="entry name" value="FAD DEPENDENT OXIDOREDUCTASE DOMAIN-CONTAINING PROTEIN"/>
    <property type="match status" value="1"/>
</dbReference>
<dbReference type="AlphaFoldDB" id="A0A8J7SJQ2"/>
<proteinExistence type="predicted"/>
<reference evidence="4" key="1">
    <citation type="submission" date="2020-12" db="EMBL/GenBank/DDBJ databases">
        <title>Bacterial taxonomy.</title>
        <authorList>
            <person name="Pan X."/>
        </authorList>
    </citation>
    <scope>NUCLEOTIDE SEQUENCE</scope>
    <source>
        <strain evidence="4">M0105</strain>
    </source>
</reference>
<sequence>MSAWADGMRETPFWHEAAPPEPASGSDAPDEVDVAVVGAGYTGLSCALALASAGRRVVVFEAGAPGAGASTRNGGMIGWGHRAKIETLAKSYGREAAVEMLSEARNSLDFTLAMIEHLPGKAMYRRTGRFLGAGSARHFDALARWAEAEAPVLGMEVEVVPRAVQGRHIATDLYHGGLYLPQHGGLHPALFHAGLLASAREAGAVVVDHCPVTAIAGAPGAWRIGHGRGETWASEVVYAGNGYTGGGAGPFPDIARRLVPIPSTIIATEPMGENRVGALFPGGNMIVETRATHGYFRPDPWGERILFGGRASLNVLPERESARRLRDMMLSVFPELGEVRLTHSWKGFVAFTFDGVPHAGQLGGVWHACGYNGSGVAMAPYLGWKIARRILGLEDGATGFDKAEFRAQALYRGNPWFLSVLELWMKLQDRREGVAAIRRRS</sequence>
<gene>
    <name evidence="4" type="ORF">H0I76_18130</name>
</gene>
<dbReference type="RefSeq" id="WP_200613278.1">
    <property type="nucleotide sequence ID" value="NZ_JAEHHL010000015.1"/>
</dbReference>
<evidence type="ECO:0000259" key="3">
    <source>
        <dbReference type="Pfam" id="PF01266"/>
    </source>
</evidence>
<organism evidence="4 5">
    <name type="scientific">Thermohalobaculum xanthum</name>
    <dbReference type="NCBI Taxonomy" id="2753746"/>
    <lineage>
        <taxon>Bacteria</taxon>
        <taxon>Pseudomonadati</taxon>
        <taxon>Pseudomonadota</taxon>
        <taxon>Alphaproteobacteria</taxon>
        <taxon>Rhodobacterales</taxon>
        <taxon>Paracoccaceae</taxon>
        <taxon>Thermohalobaculum</taxon>
    </lineage>
</organism>
<accession>A0A8J7SJQ2</accession>